<keyword evidence="1" id="KW-0812">Transmembrane</keyword>
<dbReference type="AlphaFoldDB" id="G0TW08"/>
<protein>
    <submittedName>
        <fullName evidence="2">Uncharacterized protein</fullName>
    </submittedName>
</protein>
<evidence type="ECO:0000313" key="2">
    <source>
        <dbReference type="EMBL" id="CCC48124.1"/>
    </source>
</evidence>
<dbReference type="EMBL" id="HE573021">
    <property type="protein sequence ID" value="CCC48124.1"/>
    <property type="molecule type" value="Genomic_DNA"/>
</dbReference>
<sequence>MFCPLFIPSPSYDFVYIMLLLECLSSRLSRNKKKKKKPGLSFPDLFMFVLSAFRTVKSDEKNLVKKKKVKQQQQQNNNNNNELLQRLTDELAVGAVPFLVNLFLSFSFPFTYIFMLSISIFSSFTGFLITLFPSQRWPSVSLFYCLLTPSLSLIDLSFSSRRIRPSHQQLYLCWVS</sequence>
<feature type="transmembrane region" description="Helical" evidence="1">
    <location>
        <begin position="112"/>
        <end position="133"/>
    </location>
</feature>
<evidence type="ECO:0000256" key="1">
    <source>
        <dbReference type="SAM" id="Phobius"/>
    </source>
</evidence>
<organism evidence="2">
    <name type="scientific">Trypanosoma vivax (strain Y486)</name>
    <dbReference type="NCBI Taxonomy" id="1055687"/>
    <lineage>
        <taxon>Eukaryota</taxon>
        <taxon>Discoba</taxon>
        <taxon>Euglenozoa</taxon>
        <taxon>Kinetoplastea</taxon>
        <taxon>Metakinetoplastina</taxon>
        <taxon>Trypanosomatida</taxon>
        <taxon>Trypanosomatidae</taxon>
        <taxon>Trypanosoma</taxon>
        <taxon>Duttonella</taxon>
    </lineage>
</organism>
<name>G0TW08_TRYVY</name>
<reference evidence="2" key="1">
    <citation type="journal article" date="2012" name="Proc. Natl. Acad. Sci. U.S.A.">
        <title>Antigenic diversity is generated by distinct evolutionary mechanisms in African trypanosome species.</title>
        <authorList>
            <person name="Jackson A.P."/>
            <person name="Berry A."/>
            <person name="Aslett M."/>
            <person name="Allison H.C."/>
            <person name="Burton P."/>
            <person name="Vavrova-Anderson J."/>
            <person name="Brown R."/>
            <person name="Browne H."/>
            <person name="Corton N."/>
            <person name="Hauser H."/>
            <person name="Gamble J."/>
            <person name="Gilderthorp R."/>
            <person name="Marcello L."/>
            <person name="McQuillan J."/>
            <person name="Otto T.D."/>
            <person name="Quail M.A."/>
            <person name="Sanders M.J."/>
            <person name="van Tonder A."/>
            <person name="Ginger M.L."/>
            <person name="Field M.C."/>
            <person name="Barry J.D."/>
            <person name="Hertz-Fowler C."/>
            <person name="Berriman M."/>
        </authorList>
    </citation>
    <scope>NUCLEOTIDE SEQUENCE</scope>
    <source>
        <strain evidence="2">Y486</strain>
    </source>
</reference>
<keyword evidence="1" id="KW-1133">Transmembrane helix</keyword>
<keyword evidence="1" id="KW-0472">Membrane</keyword>
<proteinExistence type="predicted"/>
<accession>G0TW08</accession>
<gene>
    <name evidence="2" type="ORF">TVY486_0503250</name>
</gene>